<name>A0ABQ4EIG2_9ACTN</name>
<dbReference type="RefSeq" id="WP_203856196.1">
    <property type="nucleotide sequence ID" value="NZ_BAAAZQ010000005.1"/>
</dbReference>
<organism evidence="5 6">
    <name type="scientific">Plantactinospora mayteni</name>
    <dbReference type="NCBI Taxonomy" id="566021"/>
    <lineage>
        <taxon>Bacteria</taxon>
        <taxon>Bacillati</taxon>
        <taxon>Actinomycetota</taxon>
        <taxon>Actinomycetes</taxon>
        <taxon>Micromonosporales</taxon>
        <taxon>Micromonosporaceae</taxon>
        <taxon>Plantactinospora</taxon>
    </lineage>
</organism>
<dbReference type="InterPro" id="IPR038261">
    <property type="entry name" value="GPP34-like_sf"/>
</dbReference>
<reference evidence="5 6" key="1">
    <citation type="submission" date="2021-01" db="EMBL/GenBank/DDBJ databases">
        <title>Whole genome shotgun sequence of Plantactinospora mayteni NBRC 109088.</title>
        <authorList>
            <person name="Komaki H."/>
            <person name="Tamura T."/>
        </authorList>
    </citation>
    <scope>NUCLEOTIDE SEQUENCE [LARGE SCALE GENOMIC DNA]</scope>
    <source>
        <strain evidence="5 6">NBRC 109088</strain>
    </source>
</reference>
<evidence type="ECO:0000256" key="4">
    <source>
        <dbReference type="ARBA" id="ARBA00023136"/>
    </source>
</evidence>
<dbReference type="EMBL" id="BONX01000006">
    <property type="protein sequence ID" value="GIG94540.1"/>
    <property type="molecule type" value="Genomic_DNA"/>
</dbReference>
<accession>A0ABQ4EIG2</accession>
<evidence type="ECO:0000256" key="3">
    <source>
        <dbReference type="ARBA" id="ARBA00023121"/>
    </source>
</evidence>
<evidence type="ECO:0000313" key="5">
    <source>
        <dbReference type="EMBL" id="GIG94540.1"/>
    </source>
</evidence>
<dbReference type="Pfam" id="PF05719">
    <property type="entry name" value="GPP34"/>
    <property type="match status" value="1"/>
</dbReference>
<keyword evidence="4" id="KW-0472">Membrane</keyword>
<protein>
    <recommendedName>
        <fullName evidence="7">GPP34 family phosphoprotein</fullName>
    </recommendedName>
</protein>
<evidence type="ECO:0000256" key="2">
    <source>
        <dbReference type="ARBA" id="ARBA00023034"/>
    </source>
</evidence>
<keyword evidence="2" id="KW-0333">Golgi apparatus</keyword>
<dbReference type="InterPro" id="IPR008628">
    <property type="entry name" value="GPP34-like"/>
</dbReference>
<keyword evidence="3" id="KW-0446">Lipid-binding</keyword>
<dbReference type="Proteomes" id="UP000621500">
    <property type="component" value="Unassembled WGS sequence"/>
</dbReference>
<comment type="subcellular location">
    <subcellularLocation>
        <location evidence="1">Golgi apparatus membrane</location>
        <topology evidence="1">Peripheral membrane protein</topology>
        <orientation evidence="1">Cytoplasmic side</orientation>
    </subcellularLocation>
</comment>
<evidence type="ECO:0008006" key="7">
    <source>
        <dbReference type="Google" id="ProtNLM"/>
    </source>
</evidence>
<proteinExistence type="predicted"/>
<dbReference type="Gene3D" id="1.10.3630.10">
    <property type="entry name" value="yeast vps74-n-term truncation variant domain like"/>
    <property type="match status" value="1"/>
</dbReference>
<sequence>MLADDFFRLAHHDVNGRRRLHARAVDIGLAAALIAELLVTRHLEIRDGELVAANRTPPTDAVAHTVLDSVLAELERHSVRTWLLYLEKDARTHVARRLVRSGDLQAVTSRRLLGPVITRYVPTDMNKAAWPWLSLSWRLRERHKLDFPGACLAGFILATGLDKWVLEGAPPAASEYLQYVAAHLWPPMRELLAHTEATIGDAVLAQRT</sequence>
<gene>
    <name evidence="5" type="ORF">Pma05_11130</name>
</gene>
<keyword evidence="6" id="KW-1185">Reference proteome</keyword>
<evidence type="ECO:0000313" key="6">
    <source>
        <dbReference type="Proteomes" id="UP000621500"/>
    </source>
</evidence>
<comment type="caution">
    <text evidence="5">The sequence shown here is derived from an EMBL/GenBank/DDBJ whole genome shotgun (WGS) entry which is preliminary data.</text>
</comment>
<evidence type="ECO:0000256" key="1">
    <source>
        <dbReference type="ARBA" id="ARBA00004255"/>
    </source>
</evidence>